<comment type="catalytic activity">
    <reaction evidence="10">
        <text>uridine(1498) in 16S rRNA + S-adenosyl-L-methionine = N(3)-methyluridine(1498) in 16S rRNA + S-adenosyl-L-homocysteine + H(+)</text>
        <dbReference type="Rhea" id="RHEA:42920"/>
        <dbReference type="Rhea" id="RHEA-COMP:10283"/>
        <dbReference type="Rhea" id="RHEA-COMP:10284"/>
        <dbReference type="ChEBI" id="CHEBI:15378"/>
        <dbReference type="ChEBI" id="CHEBI:57856"/>
        <dbReference type="ChEBI" id="CHEBI:59789"/>
        <dbReference type="ChEBI" id="CHEBI:65315"/>
        <dbReference type="ChEBI" id="CHEBI:74502"/>
        <dbReference type="EC" id="2.1.1.193"/>
    </reaction>
</comment>
<dbReference type="Pfam" id="PF04452">
    <property type="entry name" value="Methyltrans_RNA"/>
    <property type="match status" value="1"/>
</dbReference>
<organism evidence="13 14">
    <name type="scientific">Salinispira pacifica</name>
    <dbReference type="NCBI Taxonomy" id="1307761"/>
    <lineage>
        <taxon>Bacteria</taxon>
        <taxon>Pseudomonadati</taxon>
        <taxon>Spirochaetota</taxon>
        <taxon>Spirochaetia</taxon>
        <taxon>Spirochaetales</taxon>
        <taxon>Spirochaetaceae</taxon>
        <taxon>Salinispira</taxon>
    </lineage>
</organism>
<dbReference type="InterPro" id="IPR006700">
    <property type="entry name" value="RsmE"/>
</dbReference>
<evidence type="ECO:0000256" key="8">
    <source>
        <dbReference type="ARBA" id="ARBA00022691"/>
    </source>
</evidence>
<feature type="region of interest" description="Disordered" evidence="11">
    <location>
        <begin position="171"/>
        <end position="190"/>
    </location>
</feature>
<dbReference type="eggNOG" id="COG1385">
    <property type="taxonomic scope" value="Bacteria"/>
</dbReference>
<feature type="compositionally biased region" description="Basic and acidic residues" evidence="11">
    <location>
        <begin position="300"/>
        <end position="310"/>
    </location>
</feature>
<dbReference type="Proteomes" id="UP000018680">
    <property type="component" value="Chromosome"/>
</dbReference>
<dbReference type="RefSeq" id="WP_024269060.1">
    <property type="nucleotide sequence ID" value="NC_023035.1"/>
</dbReference>
<evidence type="ECO:0000256" key="9">
    <source>
        <dbReference type="ARBA" id="ARBA00025699"/>
    </source>
</evidence>
<evidence type="ECO:0000256" key="1">
    <source>
        <dbReference type="ARBA" id="ARBA00004496"/>
    </source>
</evidence>
<dbReference type="InterPro" id="IPR029026">
    <property type="entry name" value="tRNA_m1G_MTases_N"/>
</dbReference>
<dbReference type="CDD" id="cd18084">
    <property type="entry name" value="RsmE-like"/>
    <property type="match status" value="1"/>
</dbReference>
<dbReference type="InterPro" id="IPR029028">
    <property type="entry name" value="Alpha/beta_knot_MTases"/>
</dbReference>
<keyword evidence="6 13" id="KW-0489">Methyltransferase</keyword>
<evidence type="ECO:0000256" key="4">
    <source>
        <dbReference type="ARBA" id="ARBA00022490"/>
    </source>
</evidence>
<dbReference type="AlphaFoldDB" id="V5WK86"/>
<dbReference type="KEGG" id="slr:L21SP2_2813"/>
<keyword evidence="5" id="KW-0698">rRNA processing</keyword>
<gene>
    <name evidence="13" type="ORF">L21SP2_2813</name>
</gene>
<dbReference type="EC" id="2.1.1.193" evidence="3"/>
<comment type="function">
    <text evidence="9">Specifically methylates the N3 position of the uracil ring of uridine 1498 (m3U1498) in 16S rRNA. Acts on the fully assembled 30S ribosomal subunit.</text>
</comment>
<evidence type="ECO:0000256" key="10">
    <source>
        <dbReference type="ARBA" id="ARBA00047944"/>
    </source>
</evidence>
<dbReference type="NCBIfam" id="TIGR00046">
    <property type="entry name" value="RsmE family RNA methyltransferase"/>
    <property type="match status" value="1"/>
</dbReference>
<accession>V5WK86</accession>
<dbReference type="EMBL" id="CP006939">
    <property type="protein sequence ID" value="AHC16163.1"/>
    <property type="molecule type" value="Genomic_DNA"/>
</dbReference>
<dbReference type="GO" id="GO:0005737">
    <property type="term" value="C:cytoplasm"/>
    <property type="evidence" value="ECO:0007669"/>
    <property type="project" value="UniProtKB-SubCell"/>
</dbReference>
<comment type="subcellular location">
    <subcellularLocation>
        <location evidence="1">Cytoplasm</location>
    </subcellularLocation>
</comment>
<dbReference type="PANTHER" id="PTHR30027">
    <property type="entry name" value="RIBOSOMAL RNA SMALL SUBUNIT METHYLTRANSFERASE E"/>
    <property type="match status" value="1"/>
</dbReference>
<keyword evidence="8" id="KW-0949">S-adenosyl-L-methionine</keyword>
<dbReference type="PATRIC" id="fig|1307761.3.peg.2803"/>
<keyword evidence="14" id="KW-1185">Reference proteome</keyword>
<comment type="similarity">
    <text evidence="2">Belongs to the RNA methyltransferase RsmE family.</text>
</comment>
<proteinExistence type="inferred from homology"/>
<evidence type="ECO:0000256" key="6">
    <source>
        <dbReference type="ARBA" id="ARBA00022603"/>
    </source>
</evidence>
<sequence length="310" mass="33843">MNIAVFSSVEWGHSLPVGDYREQHIREQLKLKKGDTLKVGLENQGVGTARLLSSPGPNIELKLEFPRELQPVPIPRFRLIIGHPRPPVFQRLLRDLTSMGVWEIFWVHPRLGEKSYLASKAWNEEALAKQIRLGLEQGGHSRLPGVKKFYSLHACLREIESANQLKIILHPRGDGDSSSGEGGPGESSGMELMNMLCAVSGSEQPGIPTIALGAERGWTEDELQQFSRSGFTRVRLGSSILRTETAALIAAGMLRSALEGPAAHYGASSETTIIEPATDNAVEPATKNITKNTTETAKNTNKENTGEVHG</sequence>
<dbReference type="GO" id="GO:0070042">
    <property type="term" value="F:rRNA (uridine-N3-)-methyltransferase activity"/>
    <property type="evidence" value="ECO:0007669"/>
    <property type="project" value="TreeGrafter"/>
</dbReference>
<keyword evidence="4" id="KW-0963">Cytoplasm</keyword>
<name>V5WK86_9SPIO</name>
<dbReference type="STRING" id="1307761.L21SP2_2813"/>
<reference evidence="13 14" key="1">
    <citation type="journal article" date="2015" name="Stand. Genomic Sci.">
        <title>Complete genome sequence and description of Salinispira pacifica gen. nov., sp. nov., a novel spirochaete isolated form a hypersaline microbial mat.</title>
        <authorList>
            <person name="Ben Hania W."/>
            <person name="Joseph M."/>
            <person name="Schumann P."/>
            <person name="Bunk B."/>
            <person name="Fiebig A."/>
            <person name="Sproer C."/>
            <person name="Klenk H.P."/>
            <person name="Fardeau M.L."/>
            <person name="Spring S."/>
        </authorList>
    </citation>
    <scope>NUCLEOTIDE SEQUENCE [LARGE SCALE GENOMIC DNA]</scope>
    <source>
        <strain evidence="13 14">L21-RPul-D2</strain>
    </source>
</reference>
<dbReference type="Gene3D" id="3.40.1280.10">
    <property type="match status" value="1"/>
</dbReference>
<evidence type="ECO:0000256" key="7">
    <source>
        <dbReference type="ARBA" id="ARBA00022679"/>
    </source>
</evidence>
<keyword evidence="7 13" id="KW-0808">Transferase</keyword>
<evidence type="ECO:0000313" key="13">
    <source>
        <dbReference type="EMBL" id="AHC16163.1"/>
    </source>
</evidence>
<evidence type="ECO:0000259" key="12">
    <source>
        <dbReference type="Pfam" id="PF04452"/>
    </source>
</evidence>
<dbReference type="HOGENOM" id="CLU_067442_1_0_12"/>
<dbReference type="OrthoDB" id="362914at2"/>
<evidence type="ECO:0000256" key="11">
    <source>
        <dbReference type="SAM" id="MobiDB-lite"/>
    </source>
</evidence>
<dbReference type="PANTHER" id="PTHR30027:SF3">
    <property type="entry name" value="16S RRNA (URACIL(1498)-N(3))-METHYLTRANSFERASE"/>
    <property type="match status" value="1"/>
</dbReference>
<evidence type="ECO:0000313" key="14">
    <source>
        <dbReference type="Proteomes" id="UP000018680"/>
    </source>
</evidence>
<feature type="compositionally biased region" description="Low complexity" evidence="11">
    <location>
        <begin position="286"/>
        <end position="299"/>
    </location>
</feature>
<dbReference type="InterPro" id="IPR046886">
    <property type="entry name" value="RsmE_MTase_dom"/>
</dbReference>
<feature type="domain" description="Ribosomal RNA small subunit methyltransferase E methyltransferase" evidence="12">
    <location>
        <begin position="76"/>
        <end position="254"/>
    </location>
</feature>
<evidence type="ECO:0000256" key="2">
    <source>
        <dbReference type="ARBA" id="ARBA00005528"/>
    </source>
</evidence>
<evidence type="ECO:0000256" key="3">
    <source>
        <dbReference type="ARBA" id="ARBA00012328"/>
    </source>
</evidence>
<feature type="region of interest" description="Disordered" evidence="11">
    <location>
        <begin position="286"/>
        <end position="310"/>
    </location>
</feature>
<dbReference type="GO" id="GO:0070475">
    <property type="term" value="P:rRNA base methylation"/>
    <property type="evidence" value="ECO:0007669"/>
    <property type="project" value="TreeGrafter"/>
</dbReference>
<protein>
    <recommendedName>
        <fullName evidence="3">16S rRNA (uracil(1498)-N(3))-methyltransferase</fullName>
        <ecNumber evidence="3">2.1.1.193</ecNumber>
    </recommendedName>
</protein>
<evidence type="ECO:0000256" key="5">
    <source>
        <dbReference type="ARBA" id="ARBA00022552"/>
    </source>
</evidence>
<dbReference type="SUPFAM" id="SSF75217">
    <property type="entry name" value="alpha/beta knot"/>
    <property type="match status" value="1"/>
</dbReference>